<dbReference type="Proteomes" id="UP000197277">
    <property type="component" value="Unassembled WGS sequence"/>
</dbReference>
<dbReference type="AlphaFoldDB" id="A0A246FG78"/>
<comment type="caution">
    <text evidence="1">The sequence shown here is derived from an EMBL/GenBank/DDBJ whole genome shotgun (WGS) entry which is preliminary data.</text>
</comment>
<keyword evidence="2" id="KW-1185">Reference proteome</keyword>
<accession>A0A246FG78</accession>
<name>A0A246FG78_9BACT</name>
<protein>
    <submittedName>
        <fullName evidence="1">Uncharacterized protein</fullName>
    </submittedName>
</protein>
<reference evidence="1 2" key="1">
    <citation type="submission" date="2017-06" db="EMBL/GenBank/DDBJ databases">
        <title>Hymenobacter amundsenii sp. nov. isolated from regoliths in Antarctica.</title>
        <authorList>
            <person name="Sedlacek I."/>
            <person name="Kralova S."/>
            <person name="Pantucek R."/>
            <person name="Svec P."/>
            <person name="Holochova P."/>
            <person name="Stankova E."/>
            <person name="Vrbovska V."/>
            <person name="Busse H.-J."/>
        </authorList>
    </citation>
    <scope>NUCLEOTIDE SEQUENCE [LARGE SCALE GENOMIC DNA]</scope>
    <source>
        <strain evidence="1 2">CCM 8682</strain>
    </source>
</reference>
<evidence type="ECO:0000313" key="2">
    <source>
        <dbReference type="Proteomes" id="UP000197277"/>
    </source>
</evidence>
<proteinExistence type="predicted"/>
<dbReference type="EMBL" id="NIRR01000057">
    <property type="protein sequence ID" value="OWP61529.1"/>
    <property type="molecule type" value="Genomic_DNA"/>
</dbReference>
<evidence type="ECO:0000313" key="1">
    <source>
        <dbReference type="EMBL" id="OWP61529.1"/>
    </source>
</evidence>
<gene>
    <name evidence="1" type="ORF">CDA63_18875</name>
</gene>
<organism evidence="1 2">
    <name type="scientific">Hymenobacter amundsenii</name>
    <dbReference type="NCBI Taxonomy" id="2006685"/>
    <lineage>
        <taxon>Bacteria</taxon>
        <taxon>Pseudomonadati</taxon>
        <taxon>Bacteroidota</taxon>
        <taxon>Cytophagia</taxon>
        <taxon>Cytophagales</taxon>
        <taxon>Hymenobacteraceae</taxon>
        <taxon>Hymenobacter</taxon>
    </lineage>
</organism>
<sequence>MTTSRPAKNYQNPVQFRAVRFVSFMLEDTKHEISTTDFIKDAVARHLAFYQTKRGIEFPNKMLAELSKLDLIPSTSRTEE</sequence>